<dbReference type="InterPro" id="IPR027417">
    <property type="entry name" value="P-loop_NTPase"/>
</dbReference>
<dbReference type="KEGG" id="sfiy:F0344_04700"/>
<evidence type="ECO:0000313" key="3">
    <source>
        <dbReference type="EMBL" id="QNE73992.1"/>
    </source>
</evidence>
<feature type="domain" description="Terminase large subunit-like endonuclease" evidence="2">
    <location>
        <begin position="384"/>
        <end position="490"/>
    </location>
</feature>
<dbReference type="PANTHER" id="PTHR41287">
    <property type="match status" value="1"/>
</dbReference>
<dbReference type="GO" id="GO:0004519">
    <property type="term" value="F:endonuclease activity"/>
    <property type="evidence" value="ECO:0007669"/>
    <property type="project" value="InterPro"/>
</dbReference>
<evidence type="ECO:0000259" key="1">
    <source>
        <dbReference type="Pfam" id="PF03354"/>
    </source>
</evidence>
<dbReference type="InterPro" id="IPR046462">
    <property type="entry name" value="TerL_nuclease"/>
</dbReference>
<evidence type="ECO:0000259" key="2">
    <source>
        <dbReference type="Pfam" id="PF20441"/>
    </source>
</evidence>
<evidence type="ECO:0000313" key="4">
    <source>
        <dbReference type="Proteomes" id="UP000515307"/>
    </source>
</evidence>
<dbReference type="InterPro" id="IPR005021">
    <property type="entry name" value="Terminase_largesu-like"/>
</dbReference>
<dbReference type="Pfam" id="PF03354">
    <property type="entry name" value="TerL_ATPase"/>
    <property type="match status" value="1"/>
</dbReference>
<dbReference type="Gene3D" id="3.40.50.300">
    <property type="entry name" value="P-loop containing nucleotide triphosphate hydrolases"/>
    <property type="match status" value="1"/>
</dbReference>
<dbReference type="PANTHER" id="PTHR41287:SF1">
    <property type="entry name" value="PROTEIN YMFN"/>
    <property type="match status" value="1"/>
</dbReference>
<organism evidence="3 4">
    <name type="scientific">Streptomyces finlayi</name>
    <dbReference type="NCBI Taxonomy" id="67296"/>
    <lineage>
        <taxon>Bacteria</taxon>
        <taxon>Bacillati</taxon>
        <taxon>Actinomycetota</taxon>
        <taxon>Actinomycetes</taxon>
        <taxon>Kitasatosporales</taxon>
        <taxon>Streptomycetaceae</taxon>
        <taxon>Streptomyces</taxon>
    </lineage>
</organism>
<dbReference type="Proteomes" id="UP000515307">
    <property type="component" value="Chromosome"/>
</dbReference>
<protein>
    <recommendedName>
        <fullName evidence="5">Terminase large subunit</fullName>
    </recommendedName>
</protein>
<sequence>MALKKVTWTEAGIDRVIARHIPADAPFPSEGYRVAKWIEEFCYLTGSFAGQKFRLLPWQRELLVDAYELTQDTFGRWRRKHRTVCVCVARKNGKSTIAAAIMLYHLVADRADAQRQIIAAANDRNQARMVFDAAKQMVNASPKLSAVCTVQRDVIRYKDNTYRVVSADAGRQQGLNPSSVSLDEYAFSKNSDLFDALTLGSAARNQPMFLIISTAGPDPDGPFAALCEQGERVNSGEADDPTLFFRSWGPKLGETVDHLDPEVWKRCNPSFEILNADDFKAAAQRSTEASFRIYRLSQFVRGASTWLPHGLWDSLVQHDDELEPGDEVVCGFDGSWKGDSTALVACRVRDLKVFVLGHWEAPADDVHWRVPMADVRDALHEALDTYRVRNLVADPYRWEETLDNLEADGFPVEAFPTNSLKRMIPATQAVYDACRDARLCHDGNPALARHIGNAVLREDKNGARVTKEYAASRRKIDLAIAMILAVHGAVMWREDNGVTDTAIVATWEGDDGQVFTSGLLDAGDYFSDI</sequence>
<dbReference type="Gene3D" id="3.30.420.240">
    <property type="match status" value="1"/>
</dbReference>
<evidence type="ECO:0008006" key="5">
    <source>
        <dbReference type="Google" id="ProtNLM"/>
    </source>
</evidence>
<reference evidence="4" key="1">
    <citation type="submission" date="2019-10" db="EMBL/GenBank/DDBJ databases">
        <title>Antimicrobial potential of Antarctic Bacteria.</title>
        <authorList>
            <person name="Benaud N."/>
            <person name="Edwards R.J."/>
            <person name="Ferrari B.C."/>
        </authorList>
    </citation>
    <scope>NUCLEOTIDE SEQUENCE [LARGE SCALE GENOMIC DNA]</scope>
    <source>
        <strain evidence="4">NBSH44</strain>
    </source>
</reference>
<feature type="domain" description="Terminase large subunit-like ATPase" evidence="1">
    <location>
        <begin position="79"/>
        <end position="221"/>
    </location>
</feature>
<dbReference type="EMBL" id="CP045702">
    <property type="protein sequence ID" value="QNE73992.1"/>
    <property type="molecule type" value="Genomic_DNA"/>
</dbReference>
<gene>
    <name evidence="3" type="ORF">F0344_04700</name>
</gene>
<dbReference type="AlphaFoldDB" id="A0A7G7BF77"/>
<accession>A0A7G7BF77</accession>
<proteinExistence type="predicted"/>
<name>A0A7G7BF77_9ACTN</name>
<dbReference type="Pfam" id="PF20441">
    <property type="entry name" value="TerL_nuclease"/>
    <property type="match status" value="1"/>
</dbReference>
<keyword evidence="4" id="KW-1185">Reference proteome</keyword>
<dbReference type="InterPro" id="IPR046461">
    <property type="entry name" value="TerL_ATPase"/>
</dbReference>
<dbReference type="RefSeq" id="WP_185297558.1">
    <property type="nucleotide sequence ID" value="NZ_CP045702.1"/>
</dbReference>